<dbReference type="AlphaFoldDB" id="A0A3D9ZLR3"/>
<evidence type="ECO:0000259" key="5">
    <source>
        <dbReference type="Pfam" id="PF07992"/>
    </source>
</evidence>
<dbReference type="PRINTS" id="PR00411">
    <property type="entry name" value="PNDRDTASEI"/>
</dbReference>
<dbReference type="Gene3D" id="3.50.50.60">
    <property type="entry name" value="FAD/NAD(P)-binding domain"/>
    <property type="match status" value="2"/>
</dbReference>
<keyword evidence="2" id="KW-0285">Flavoprotein</keyword>
<dbReference type="InterPro" id="IPR036188">
    <property type="entry name" value="FAD/NAD-bd_sf"/>
</dbReference>
<comment type="cofactor">
    <cofactor evidence="1">
        <name>FAD</name>
        <dbReference type="ChEBI" id="CHEBI:57692"/>
    </cofactor>
</comment>
<dbReference type="SUPFAM" id="SSF51905">
    <property type="entry name" value="FAD/NAD(P)-binding domain"/>
    <property type="match status" value="1"/>
</dbReference>
<evidence type="ECO:0000313" key="8">
    <source>
        <dbReference type="Proteomes" id="UP000256913"/>
    </source>
</evidence>
<dbReference type="Gene3D" id="3.30.390.30">
    <property type="match status" value="1"/>
</dbReference>
<reference evidence="7 8" key="1">
    <citation type="submission" date="2018-08" db="EMBL/GenBank/DDBJ databases">
        <title>Sequencing the genomes of 1000 actinobacteria strains.</title>
        <authorList>
            <person name="Klenk H.-P."/>
        </authorList>
    </citation>
    <scope>NUCLEOTIDE SEQUENCE [LARGE SCALE GENOMIC DNA]</scope>
    <source>
        <strain evidence="7 8">DSM 44099</strain>
    </source>
</reference>
<evidence type="ECO:0000256" key="1">
    <source>
        <dbReference type="ARBA" id="ARBA00001974"/>
    </source>
</evidence>
<dbReference type="InterPro" id="IPR028202">
    <property type="entry name" value="Reductase_C"/>
</dbReference>
<organism evidence="7 8">
    <name type="scientific">Asanoa ferruginea</name>
    <dbReference type="NCBI Taxonomy" id="53367"/>
    <lineage>
        <taxon>Bacteria</taxon>
        <taxon>Bacillati</taxon>
        <taxon>Actinomycetota</taxon>
        <taxon>Actinomycetes</taxon>
        <taxon>Micromonosporales</taxon>
        <taxon>Micromonosporaceae</taxon>
        <taxon>Asanoa</taxon>
    </lineage>
</organism>
<dbReference type="PANTHER" id="PTHR43557">
    <property type="entry name" value="APOPTOSIS-INDUCING FACTOR 1"/>
    <property type="match status" value="1"/>
</dbReference>
<sequence>MERVAVVGASLAGLEAAKELRRAGFTGELVVFGKEPHRPYDRPPLSKELLAGKWPTENVTLALDTAVDADWRCGVPVTRLDAGRRILEAGGVAEKFDGIVIATGATALRPGSLGAGLTGVHTLRTVEDCLALAADLRAAPGRVLVVGGGFIGAEVASTCRALGLPVTVVEGLAAPMVRALGPEVGGLLAKVHRDHGVDLRLGTTVFRLEGGARVERAVLSDGSTLDVDVVVLAVGVRPATDWLDDSGLTLDGDGGVVCDETCLAVPGIVAAGDVAVWPNRLFGAARRVEHWDNAIRQGKHAARRLLAGDDPAGQLPYEPVPWVWSDQFDCKLQVVGSPAPHDEFRLVAGGVGERRFTGVYRRGDTLVAVVALNSPRSIVTGRRLIQGRTPWHEATIQLGPR</sequence>
<proteinExistence type="predicted"/>
<feature type="domain" description="FAD/NAD(P)-binding" evidence="5">
    <location>
        <begin position="3"/>
        <end position="298"/>
    </location>
</feature>
<feature type="domain" description="Reductase C-terminal" evidence="6">
    <location>
        <begin position="322"/>
        <end position="394"/>
    </location>
</feature>
<evidence type="ECO:0000259" key="6">
    <source>
        <dbReference type="Pfam" id="PF14759"/>
    </source>
</evidence>
<comment type="caution">
    <text evidence="7">The sequence shown here is derived from an EMBL/GenBank/DDBJ whole genome shotgun (WGS) entry which is preliminary data.</text>
</comment>
<keyword evidence="3" id="KW-0274">FAD</keyword>
<evidence type="ECO:0000313" key="7">
    <source>
        <dbReference type="EMBL" id="REF98328.1"/>
    </source>
</evidence>
<dbReference type="GO" id="GO:0005737">
    <property type="term" value="C:cytoplasm"/>
    <property type="evidence" value="ECO:0007669"/>
    <property type="project" value="TreeGrafter"/>
</dbReference>
<dbReference type="RefSeq" id="WP_116069628.1">
    <property type="nucleotide sequence ID" value="NZ_BONB01000082.1"/>
</dbReference>
<gene>
    <name evidence="7" type="ORF">DFJ67_4345</name>
</gene>
<dbReference type="Proteomes" id="UP000256913">
    <property type="component" value="Unassembled WGS sequence"/>
</dbReference>
<dbReference type="PANTHER" id="PTHR43557:SF2">
    <property type="entry name" value="RIESKE DOMAIN-CONTAINING PROTEIN-RELATED"/>
    <property type="match status" value="1"/>
</dbReference>
<dbReference type="InterPro" id="IPR050446">
    <property type="entry name" value="FAD-oxidoreductase/Apoptosis"/>
</dbReference>
<name>A0A3D9ZLR3_9ACTN</name>
<dbReference type="PRINTS" id="PR00368">
    <property type="entry name" value="FADPNR"/>
</dbReference>
<dbReference type="GO" id="GO:0016651">
    <property type="term" value="F:oxidoreductase activity, acting on NAD(P)H"/>
    <property type="evidence" value="ECO:0007669"/>
    <property type="project" value="TreeGrafter"/>
</dbReference>
<protein>
    <submittedName>
        <fullName evidence="7">NAD/ferredoxin-dependent reductase-like protein</fullName>
    </submittedName>
</protein>
<dbReference type="EMBL" id="QUMQ01000001">
    <property type="protein sequence ID" value="REF98328.1"/>
    <property type="molecule type" value="Genomic_DNA"/>
</dbReference>
<keyword evidence="4" id="KW-0560">Oxidoreductase</keyword>
<dbReference type="Pfam" id="PF07992">
    <property type="entry name" value="Pyr_redox_2"/>
    <property type="match status" value="1"/>
</dbReference>
<keyword evidence="8" id="KW-1185">Reference proteome</keyword>
<evidence type="ECO:0000256" key="2">
    <source>
        <dbReference type="ARBA" id="ARBA00022630"/>
    </source>
</evidence>
<evidence type="ECO:0000256" key="4">
    <source>
        <dbReference type="ARBA" id="ARBA00023002"/>
    </source>
</evidence>
<dbReference type="InterPro" id="IPR016156">
    <property type="entry name" value="FAD/NAD-linked_Rdtase_dimer_sf"/>
</dbReference>
<accession>A0A3D9ZLR3</accession>
<dbReference type="Pfam" id="PF14759">
    <property type="entry name" value="Reductase_C"/>
    <property type="match status" value="1"/>
</dbReference>
<dbReference type="InterPro" id="IPR023753">
    <property type="entry name" value="FAD/NAD-binding_dom"/>
</dbReference>
<evidence type="ECO:0000256" key="3">
    <source>
        <dbReference type="ARBA" id="ARBA00022827"/>
    </source>
</evidence>
<dbReference type="SUPFAM" id="SSF55424">
    <property type="entry name" value="FAD/NAD-linked reductases, dimerisation (C-terminal) domain"/>
    <property type="match status" value="1"/>
</dbReference>
<dbReference type="OrthoDB" id="1145at2"/>